<protein>
    <submittedName>
        <fullName evidence="1">Uncharacterized protein</fullName>
    </submittedName>
</protein>
<gene>
    <name evidence="1" type="ORF">KR50_14970</name>
</gene>
<dbReference type="EMBL" id="JXRR01000014">
    <property type="protein sequence ID" value="KIL47330.1"/>
    <property type="molecule type" value="Genomic_DNA"/>
</dbReference>
<keyword evidence="2" id="KW-1185">Reference proteome</keyword>
<accession>A0A0C2RAI8</accession>
<proteinExistence type="predicted"/>
<evidence type="ECO:0000313" key="2">
    <source>
        <dbReference type="Proteomes" id="UP000031972"/>
    </source>
</evidence>
<dbReference type="Proteomes" id="UP000031972">
    <property type="component" value="Unassembled WGS sequence"/>
</dbReference>
<dbReference type="PATRIC" id="fig|220754.4.peg.1520"/>
<organism evidence="1 2">
    <name type="scientific">Jeotgalibacillus campisalis</name>
    <dbReference type="NCBI Taxonomy" id="220754"/>
    <lineage>
        <taxon>Bacteria</taxon>
        <taxon>Bacillati</taxon>
        <taxon>Bacillota</taxon>
        <taxon>Bacilli</taxon>
        <taxon>Bacillales</taxon>
        <taxon>Caryophanaceae</taxon>
        <taxon>Jeotgalibacillus</taxon>
    </lineage>
</organism>
<dbReference type="AlphaFoldDB" id="A0A0C2RAI8"/>
<reference evidence="1 2" key="1">
    <citation type="submission" date="2015-01" db="EMBL/GenBank/DDBJ databases">
        <title>Jeotgalibacillus campisalis genome sequencing.</title>
        <authorList>
            <person name="Goh K.M."/>
            <person name="Chan K.-G."/>
            <person name="Yaakop A.S."/>
            <person name="Ee R."/>
            <person name="Gan H.M."/>
            <person name="Chan C.S."/>
        </authorList>
    </citation>
    <scope>NUCLEOTIDE SEQUENCE [LARGE SCALE GENOMIC DNA]</scope>
    <source>
        <strain evidence="1 2">SF-57</strain>
    </source>
</reference>
<name>A0A0C2RAI8_9BACL</name>
<evidence type="ECO:0000313" key="1">
    <source>
        <dbReference type="EMBL" id="KIL47330.1"/>
    </source>
</evidence>
<sequence>MTYKGNIGPAPLPFIYSTERLLGHRVLCLSELGERLSLLLYPVPAGKGSRS</sequence>
<comment type="caution">
    <text evidence="1">The sequence shown here is derived from an EMBL/GenBank/DDBJ whole genome shotgun (WGS) entry which is preliminary data.</text>
</comment>